<evidence type="ECO:0000256" key="3">
    <source>
        <dbReference type="ARBA" id="ARBA00022989"/>
    </source>
</evidence>
<proteinExistence type="inferred from homology"/>
<gene>
    <name evidence="5 8" type="primary">nuoN</name>
    <name evidence="8" type="ORF">LPTSP4_11260</name>
</gene>
<dbReference type="RefSeq" id="WP_108974641.1">
    <property type="nucleotide sequence ID" value="NZ_BFBB01000003.1"/>
</dbReference>
<feature type="transmembrane region" description="Helical" evidence="5">
    <location>
        <begin position="208"/>
        <end position="230"/>
    </location>
</feature>
<feature type="transmembrane region" description="Helical" evidence="5">
    <location>
        <begin position="40"/>
        <end position="61"/>
    </location>
</feature>
<evidence type="ECO:0000256" key="1">
    <source>
        <dbReference type="ARBA" id="ARBA00004127"/>
    </source>
</evidence>
<evidence type="ECO:0000256" key="5">
    <source>
        <dbReference type="HAMAP-Rule" id="MF_00445"/>
    </source>
</evidence>
<feature type="transmembrane region" description="Helical" evidence="5">
    <location>
        <begin position="166"/>
        <end position="188"/>
    </location>
</feature>
<dbReference type="InterPro" id="IPR010096">
    <property type="entry name" value="NADH-Q_OxRdtase_suN/2"/>
</dbReference>
<dbReference type="Proteomes" id="UP000245133">
    <property type="component" value="Unassembled WGS sequence"/>
</dbReference>
<dbReference type="OrthoDB" id="9811718at2"/>
<keyword evidence="9" id="KW-1185">Reference proteome</keyword>
<dbReference type="GO" id="GO:0048038">
    <property type="term" value="F:quinone binding"/>
    <property type="evidence" value="ECO:0007669"/>
    <property type="project" value="UniProtKB-KW"/>
</dbReference>
<reference evidence="8 9" key="1">
    <citation type="submission" date="2018-02" db="EMBL/GenBank/DDBJ databases">
        <title>Novel Leptospira species isolated from soil and water in Japan.</title>
        <authorList>
            <person name="Nakao R."/>
            <person name="Masuzawa T."/>
        </authorList>
    </citation>
    <scope>NUCLEOTIDE SEQUENCE [LARGE SCALE GENOMIC DNA]</scope>
    <source>
        <strain evidence="8 9">YH101</strain>
    </source>
</reference>
<feature type="transmembrane region" description="Helical" evidence="5">
    <location>
        <begin position="135"/>
        <end position="154"/>
    </location>
</feature>
<dbReference type="EC" id="7.1.1.-" evidence="5"/>
<feature type="transmembrane region" description="Helical" evidence="5">
    <location>
        <begin position="242"/>
        <end position="264"/>
    </location>
</feature>
<keyword evidence="5" id="KW-0520">NAD</keyword>
<keyword evidence="2 5" id="KW-0812">Transmembrane</keyword>
<dbReference type="GO" id="GO:0005886">
    <property type="term" value="C:plasma membrane"/>
    <property type="evidence" value="ECO:0007669"/>
    <property type="project" value="UniProtKB-SubCell"/>
</dbReference>
<keyword evidence="5" id="KW-1278">Translocase</keyword>
<feature type="transmembrane region" description="Helical" evidence="5">
    <location>
        <begin position="12"/>
        <end position="33"/>
    </location>
</feature>
<comment type="subcellular location">
    <subcellularLocation>
        <location evidence="5">Cell membrane</location>
        <topology evidence="5">Multi-pass membrane protein</topology>
    </subcellularLocation>
    <subcellularLocation>
        <location evidence="1">Endomembrane system</location>
        <topology evidence="1">Multi-pass membrane protein</topology>
    </subcellularLocation>
    <subcellularLocation>
        <location evidence="6">Membrane</location>
        <topology evidence="6">Multi-pass membrane protein</topology>
    </subcellularLocation>
</comment>
<dbReference type="InterPro" id="IPR001750">
    <property type="entry name" value="ND/Mrp_TM"/>
</dbReference>
<organism evidence="8 9">
    <name type="scientific">Leptospira ryugenii</name>
    <dbReference type="NCBI Taxonomy" id="1917863"/>
    <lineage>
        <taxon>Bacteria</taxon>
        <taxon>Pseudomonadati</taxon>
        <taxon>Spirochaetota</taxon>
        <taxon>Spirochaetia</taxon>
        <taxon>Leptospirales</taxon>
        <taxon>Leptospiraceae</taxon>
        <taxon>Leptospira</taxon>
    </lineage>
</organism>
<keyword evidence="4 5" id="KW-0472">Membrane</keyword>
<dbReference type="Pfam" id="PF00361">
    <property type="entry name" value="Proton_antipo_M"/>
    <property type="match status" value="1"/>
</dbReference>
<dbReference type="NCBIfam" id="TIGR01770">
    <property type="entry name" value="NDH_I_N"/>
    <property type="match status" value="1"/>
</dbReference>
<feature type="transmembrane region" description="Helical" evidence="5">
    <location>
        <begin position="81"/>
        <end position="100"/>
    </location>
</feature>
<dbReference type="GO" id="GO:0008137">
    <property type="term" value="F:NADH dehydrogenase (ubiquinone) activity"/>
    <property type="evidence" value="ECO:0007669"/>
    <property type="project" value="InterPro"/>
</dbReference>
<keyword evidence="5" id="KW-0813">Transport</keyword>
<evidence type="ECO:0000313" key="9">
    <source>
        <dbReference type="Proteomes" id="UP000245133"/>
    </source>
</evidence>
<feature type="transmembrane region" description="Helical" evidence="5">
    <location>
        <begin position="412"/>
        <end position="431"/>
    </location>
</feature>
<feature type="transmembrane region" description="Helical" evidence="5">
    <location>
        <begin position="329"/>
        <end position="350"/>
    </location>
</feature>
<dbReference type="GO" id="GO:0012505">
    <property type="term" value="C:endomembrane system"/>
    <property type="evidence" value="ECO:0007669"/>
    <property type="project" value="UniProtKB-SubCell"/>
</dbReference>
<evidence type="ECO:0000313" key="8">
    <source>
        <dbReference type="EMBL" id="GBF49610.1"/>
    </source>
</evidence>
<keyword evidence="5" id="KW-0874">Quinone</keyword>
<dbReference type="HAMAP" id="MF_00445">
    <property type="entry name" value="NDH1_NuoN_1"/>
    <property type="match status" value="1"/>
</dbReference>
<comment type="caution">
    <text evidence="8">The sequence shown here is derived from an EMBL/GenBank/DDBJ whole genome shotgun (WGS) entry which is preliminary data.</text>
</comment>
<comment type="catalytic activity">
    <reaction evidence="5">
        <text>a quinone + NADH + 5 H(+)(in) = a quinol + NAD(+) + 4 H(+)(out)</text>
        <dbReference type="Rhea" id="RHEA:57888"/>
        <dbReference type="ChEBI" id="CHEBI:15378"/>
        <dbReference type="ChEBI" id="CHEBI:24646"/>
        <dbReference type="ChEBI" id="CHEBI:57540"/>
        <dbReference type="ChEBI" id="CHEBI:57945"/>
        <dbReference type="ChEBI" id="CHEBI:132124"/>
    </reaction>
</comment>
<comment type="subunit">
    <text evidence="5">NDH-1 is composed of 14 different subunits. Subunits NuoA, H, J, K, L, M, N constitute the membrane sector of the complex.</text>
</comment>
<feature type="domain" description="NADH:quinone oxidoreductase/Mrp antiporter transmembrane" evidence="7">
    <location>
        <begin position="129"/>
        <end position="415"/>
    </location>
</feature>
<feature type="transmembrane region" description="Helical" evidence="5">
    <location>
        <begin position="305"/>
        <end position="323"/>
    </location>
</feature>
<feature type="transmembrane region" description="Helical" evidence="5">
    <location>
        <begin position="276"/>
        <end position="296"/>
    </location>
</feature>
<evidence type="ECO:0000256" key="6">
    <source>
        <dbReference type="RuleBase" id="RU000320"/>
    </source>
</evidence>
<accession>A0A2P2DYD3</accession>
<evidence type="ECO:0000256" key="4">
    <source>
        <dbReference type="ARBA" id="ARBA00023136"/>
    </source>
</evidence>
<name>A0A2P2DYD3_9LEPT</name>
<keyword evidence="5" id="KW-0830">Ubiquinone</keyword>
<protein>
    <recommendedName>
        <fullName evidence="5">NADH-quinone oxidoreductase subunit N</fullName>
        <ecNumber evidence="5">7.1.1.-</ecNumber>
    </recommendedName>
    <alternativeName>
        <fullName evidence="5">NADH dehydrogenase I subunit N</fullName>
    </alternativeName>
    <alternativeName>
        <fullName evidence="5">NDH-1 subunit N</fullName>
    </alternativeName>
</protein>
<dbReference type="AlphaFoldDB" id="A0A2P2DYD3"/>
<feature type="transmembrane region" description="Helical" evidence="5">
    <location>
        <begin position="112"/>
        <end position="129"/>
    </location>
</feature>
<dbReference type="GO" id="GO:0042773">
    <property type="term" value="P:ATP synthesis coupled electron transport"/>
    <property type="evidence" value="ECO:0007669"/>
    <property type="project" value="InterPro"/>
</dbReference>
<evidence type="ECO:0000259" key="7">
    <source>
        <dbReference type="Pfam" id="PF00361"/>
    </source>
</evidence>
<feature type="transmembrane region" description="Helical" evidence="5">
    <location>
        <begin position="371"/>
        <end position="392"/>
    </location>
</feature>
<dbReference type="EMBL" id="BFBB01000003">
    <property type="protein sequence ID" value="GBF49610.1"/>
    <property type="molecule type" value="Genomic_DNA"/>
</dbReference>
<keyword evidence="5" id="KW-1003">Cell membrane</keyword>
<sequence length="478" mass="52938">MSYIPNVNDLFSILPMLILAGMGLFLLIVQFLLPNKEDTGVLWLLTFLAILASTFSVWYLTQNPGYGNYFYSQVSISPLTRYLNFLYLFCAAVTLLIVPHSFRKNQAHFPEFYALLLFCLTGLMFFTTAYDLMVIFIGLEIFSLCFYILIGMTRNSASSLESAMKYFLLGAFSSAFMLLGIAFLYGGSGSTNVDRVLNGLFQTGFQSNFAKLGFGLFLIGIFFKSALVPFHAWTPDVYEGSLTPITGFMASAGKVCALGLLLVLFQHIPSGNGGEIWKHLVGAVAFLSMTWGNLVAIRQTNLKRILAYSSISHAGYIALGIACGANLEALYYLVTYAVMNLAAFSLLSYMESGEREITLKTISSLSQNSPYIAFALSVLFLSFAGFPPLIGFWSKFFLLQKVAESDLLFHRFLLFAAVANSALAFFYYMNITIQSYMKAEALEDLDGLEKDFPTSLVVGISVAFLLFGILVFQPMSFV</sequence>
<feature type="transmembrane region" description="Helical" evidence="5">
    <location>
        <begin position="452"/>
        <end position="472"/>
    </location>
</feature>
<evidence type="ECO:0000256" key="2">
    <source>
        <dbReference type="ARBA" id="ARBA00022692"/>
    </source>
</evidence>
<comment type="similarity">
    <text evidence="5">Belongs to the complex I subunit 2 family.</text>
</comment>
<dbReference type="PANTHER" id="PTHR22773">
    <property type="entry name" value="NADH DEHYDROGENASE"/>
    <property type="match status" value="1"/>
</dbReference>
<keyword evidence="3 5" id="KW-1133">Transmembrane helix</keyword>
<comment type="function">
    <text evidence="5">NDH-1 shuttles electrons from NADH, via FMN and iron-sulfur (Fe-S) centers, to quinones in the respiratory chain. The immediate electron acceptor for the enzyme in this species is believed to be ubiquinone. Couples the redox reaction to proton translocation (for every two electrons transferred, four hydrogen ions are translocated across the cytoplasmic membrane), and thus conserves the redox energy in a proton gradient.</text>
</comment>
<dbReference type="GO" id="GO:0050136">
    <property type="term" value="F:NADH dehydrogenase (quinone) (non-electrogenic) activity"/>
    <property type="evidence" value="ECO:0007669"/>
    <property type="project" value="UniProtKB-UniRule"/>
</dbReference>